<feature type="transmembrane region" description="Helical" evidence="2">
    <location>
        <begin position="312"/>
        <end position="332"/>
    </location>
</feature>
<accession>A0A3D8T6W1</accession>
<evidence type="ECO:0000256" key="1">
    <source>
        <dbReference type="SAM" id="MobiDB-lite"/>
    </source>
</evidence>
<comment type="caution">
    <text evidence="3">The sequence shown here is derived from an EMBL/GenBank/DDBJ whole genome shotgun (WGS) entry which is preliminary data.</text>
</comment>
<dbReference type="InterPro" id="IPR044926">
    <property type="entry name" value="RGS_subdomain_2"/>
</dbReference>
<reference evidence="3 4" key="1">
    <citation type="journal article" date="2018" name="IMA Fungus">
        <title>IMA Genome-F 9: Draft genome sequence of Annulohypoxylon stygium, Aspergillus mulundensis, Berkeleyomyces basicola (syn. Thielaviopsis basicola), Ceratocystis smalleyi, two Cercospora beticola strains, Coleophoma cylindrospora, Fusarium fracticaudum, Phialophora cf. hyalina, and Morchella septimelata.</title>
        <authorList>
            <person name="Wingfield B.D."/>
            <person name="Bills G.F."/>
            <person name="Dong Y."/>
            <person name="Huang W."/>
            <person name="Nel W.J."/>
            <person name="Swalarsk-Parry B.S."/>
            <person name="Vaghefi N."/>
            <person name="Wilken P.M."/>
            <person name="An Z."/>
            <person name="de Beer Z.W."/>
            <person name="De Vos L."/>
            <person name="Chen L."/>
            <person name="Duong T.A."/>
            <person name="Gao Y."/>
            <person name="Hammerbacher A."/>
            <person name="Kikkert J.R."/>
            <person name="Li Y."/>
            <person name="Li H."/>
            <person name="Li K."/>
            <person name="Li Q."/>
            <person name="Liu X."/>
            <person name="Ma X."/>
            <person name="Naidoo K."/>
            <person name="Pethybridge S.J."/>
            <person name="Sun J."/>
            <person name="Steenkamp E.T."/>
            <person name="van der Nest M.A."/>
            <person name="van Wyk S."/>
            <person name="Wingfield M.J."/>
            <person name="Xiong C."/>
            <person name="Yue Q."/>
            <person name="Zhang X."/>
        </authorList>
    </citation>
    <scope>NUCLEOTIDE SEQUENCE [LARGE SCALE GENOMIC DNA]</scope>
    <source>
        <strain evidence="3 4">BP5796</strain>
    </source>
</reference>
<dbReference type="Gene3D" id="1.10.167.10">
    <property type="entry name" value="Regulator of G-protein Signalling 4, domain 2"/>
    <property type="match status" value="1"/>
</dbReference>
<keyword evidence="2" id="KW-0812">Transmembrane</keyword>
<dbReference type="OrthoDB" id="3232309at2759"/>
<feature type="transmembrane region" description="Helical" evidence="2">
    <location>
        <begin position="284"/>
        <end position="306"/>
    </location>
</feature>
<dbReference type="EMBL" id="PDLN01000001">
    <property type="protein sequence ID" value="RDW94254.1"/>
    <property type="molecule type" value="Genomic_DNA"/>
</dbReference>
<dbReference type="PANTHER" id="PTHR39466">
    <property type="entry name" value="RGS DOMAIN-CONTAINING PROTEIN"/>
    <property type="match status" value="1"/>
</dbReference>
<dbReference type="SUPFAM" id="SSF48097">
    <property type="entry name" value="Regulator of G-protein signaling, RGS"/>
    <property type="match status" value="1"/>
</dbReference>
<evidence type="ECO:0008006" key="5">
    <source>
        <dbReference type="Google" id="ProtNLM"/>
    </source>
</evidence>
<dbReference type="InterPro" id="IPR036305">
    <property type="entry name" value="RGS_sf"/>
</dbReference>
<evidence type="ECO:0000256" key="2">
    <source>
        <dbReference type="SAM" id="Phobius"/>
    </source>
</evidence>
<gene>
    <name evidence="3" type="ORF">BP5796_00017</name>
</gene>
<feature type="region of interest" description="Disordered" evidence="1">
    <location>
        <begin position="360"/>
        <end position="397"/>
    </location>
</feature>
<sequence>MSVLFYRRPDYLNKASGPLNTTECARYAERAKHSERAIPEGLSFENIVTNKAMPPCSLNDFMDYLVYVEHNAENLQFYLWYQQYARRFEALPESRKVLSPEWKPEIHEVPKLVPEQDATLRKPSQARLAKKRSASIVVVKPIDYEDTMFDCLDNGPAFLMSPTPKRRHTIGLKDNESFITASTHSGQAMPNSLSGTRRSWEPFTIQPFRDEITRLTHHYFLFHSPRELNLSHRDRALVLHALQHTTHPSALAPALYIAETTLRGQAHPNFIRWSICNGNQPKIFFVRTNGVVLTVLGFLVAILLTLSGKSRWWRIFAALPWFLGLGILIAAYKGLCMILHHSHSRNLRPWELDADPEAGYPARNSDEVDMATSGQAEGKDDDDDRGTAVSRSSMASFGEKNESEGEWLFRYRKKSLIRKIFEKSVWTQDETLRVLQDKIVLGANCWGMLLTVVLTIVLVALPQGNLY</sequence>
<dbReference type="PANTHER" id="PTHR39466:SF1">
    <property type="entry name" value="RGS DOMAIN-CONTAINING PROTEIN"/>
    <property type="match status" value="1"/>
</dbReference>
<keyword evidence="2" id="KW-0472">Membrane</keyword>
<keyword evidence="2" id="KW-1133">Transmembrane helix</keyword>
<keyword evidence="4" id="KW-1185">Reference proteome</keyword>
<dbReference type="AlphaFoldDB" id="A0A3D8T6W1"/>
<feature type="transmembrane region" description="Helical" evidence="2">
    <location>
        <begin position="439"/>
        <end position="461"/>
    </location>
</feature>
<dbReference type="Proteomes" id="UP000256328">
    <property type="component" value="Unassembled WGS sequence"/>
</dbReference>
<evidence type="ECO:0000313" key="4">
    <source>
        <dbReference type="Proteomes" id="UP000256328"/>
    </source>
</evidence>
<protein>
    <recommendedName>
        <fullName evidence="5">RGS domain-containing protein</fullName>
    </recommendedName>
</protein>
<proteinExistence type="predicted"/>
<evidence type="ECO:0000313" key="3">
    <source>
        <dbReference type="EMBL" id="RDW94254.1"/>
    </source>
</evidence>
<organism evidence="3 4">
    <name type="scientific">Coleophoma crateriformis</name>
    <dbReference type="NCBI Taxonomy" id="565419"/>
    <lineage>
        <taxon>Eukaryota</taxon>
        <taxon>Fungi</taxon>
        <taxon>Dikarya</taxon>
        <taxon>Ascomycota</taxon>
        <taxon>Pezizomycotina</taxon>
        <taxon>Leotiomycetes</taxon>
        <taxon>Helotiales</taxon>
        <taxon>Dermateaceae</taxon>
        <taxon>Coleophoma</taxon>
    </lineage>
</organism>
<name>A0A3D8T6W1_9HELO</name>